<feature type="compositionally biased region" description="Basic residues" evidence="1">
    <location>
        <begin position="148"/>
        <end position="158"/>
    </location>
</feature>
<comment type="caution">
    <text evidence="2">The sequence shown here is derived from an EMBL/GenBank/DDBJ whole genome shotgun (WGS) entry which is preliminary data.</text>
</comment>
<sequence length="166" mass="18588">MYLPDQWPESRLDEWLERRNAQGLGGPHRSYIDKLAAVLDRDRDLTGAKPLDWTCGASFTGRRLSGEDAVDMVCEELAGERRGGRGAPPQLLPPAPPLGSPPAPPPGHPALPRHPYPPLPYPPHLFPPPQYPPPQQHPHFFQHAGPYQHHHHSHHHPRTPAYPPQQ</sequence>
<protein>
    <submittedName>
        <fullName evidence="2">Uncharacterized protein</fullName>
    </submittedName>
</protein>
<evidence type="ECO:0000313" key="3">
    <source>
        <dbReference type="Proteomes" id="UP001165080"/>
    </source>
</evidence>
<dbReference type="Proteomes" id="UP001165080">
    <property type="component" value="Unassembled WGS sequence"/>
</dbReference>
<keyword evidence="3" id="KW-1185">Reference proteome</keyword>
<proteinExistence type="predicted"/>
<feature type="compositionally biased region" description="Pro residues" evidence="1">
    <location>
        <begin position="90"/>
        <end position="136"/>
    </location>
</feature>
<feature type="region of interest" description="Disordered" evidence="1">
    <location>
        <begin position="77"/>
        <end position="166"/>
    </location>
</feature>
<accession>A0A9W6F2W8</accession>
<evidence type="ECO:0000256" key="1">
    <source>
        <dbReference type="SAM" id="MobiDB-lite"/>
    </source>
</evidence>
<reference evidence="2 3" key="1">
    <citation type="journal article" date="2023" name="Commun. Biol.">
        <title>Reorganization of the ancestral sex-determining regions during the evolution of trioecy in Pleodorina starrii.</title>
        <authorList>
            <person name="Takahashi K."/>
            <person name="Suzuki S."/>
            <person name="Kawai-Toyooka H."/>
            <person name="Yamamoto K."/>
            <person name="Hamaji T."/>
            <person name="Ootsuki R."/>
            <person name="Yamaguchi H."/>
            <person name="Kawachi M."/>
            <person name="Higashiyama T."/>
            <person name="Nozaki H."/>
        </authorList>
    </citation>
    <scope>NUCLEOTIDE SEQUENCE [LARGE SCALE GENOMIC DNA]</scope>
    <source>
        <strain evidence="2 3">NIES-4479</strain>
    </source>
</reference>
<organism evidence="2 3">
    <name type="scientific">Pleodorina starrii</name>
    <dbReference type="NCBI Taxonomy" id="330485"/>
    <lineage>
        <taxon>Eukaryota</taxon>
        <taxon>Viridiplantae</taxon>
        <taxon>Chlorophyta</taxon>
        <taxon>core chlorophytes</taxon>
        <taxon>Chlorophyceae</taxon>
        <taxon>CS clade</taxon>
        <taxon>Chlamydomonadales</taxon>
        <taxon>Volvocaceae</taxon>
        <taxon>Pleodorina</taxon>
    </lineage>
</organism>
<feature type="compositionally biased region" description="Low complexity" evidence="1">
    <location>
        <begin position="137"/>
        <end position="146"/>
    </location>
</feature>
<name>A0A9W6F2W8_9CHLO</name>
<dbReference type="EMBL" id="BRXU01000009">
    <property type="protein sequence ID" value="GLC54164.1"/>
    <property type="molecule type" value="Genomic_DNA"/>
</dbReference>
<evidence type="ECO:0000313" key="2">
    <source>
        <dbReference type="EMBL" id="GLC54164.1"/>
    </source>
</evidence>
<gene>
    <name evidence="2" type="primary">PLESTB001334</name>
    <name evidence="2" type="ORF">PLESTB_000830600</name>
</gene>
<dbReference type="AlphaFoldDB" id="A0A9W6F2W8"/>